<organism evidence="5">
    <name type="scientific">Dyadobacter sp. 676</name>
    <dbReference type="NCBI Taxonomy" id="3088362"/>
    <lineage>
        <taxon>Bacteria</taxon>
        <taxon>Pseudomonadati</taxon>
        <taxon>Bacteroidota</taxon>
        <taxon>Cytophagia</taxon>
        <taxon>Cytophagales</taxon>
        <taxon>Spirosomataceae</taxon>
        <taxon>Dyadobacter</taxon>
    </lineage>
</organism>
<dbReference type="InterPro" id="IPR036388">
    <property type="entry name" value="WH-like_DNA-bd_sf"/>
</dbReference>
<accession>A0AAU8FHS8</accession>
<proteinExistence type="predicted"/>
<evidence type="ECO:0000259" key="4">
    <source>
        <dbReference type="PROSITE" id="PS51118"/>
    </source>
</evidence>
<dbReference type="SUPFAM" id="SSF46785">
    <property type="entry name" value="Winged helix' DNA-binding domain"/>
    <property type="match status" value="1"/>
</dbReference>
<gene>
    <name evidence="5" type="ORF">ABV298_24490</name>
</gene>
<feature type="domain" description="HTH hxlR-type" evidence="4">
    <location>
        <begin position="2"/>
        <end position="113"/>
    </location>
</feature>
<keyword evidence="1" id="KW-0805">Transcription regulation</keyword>
<dbReference type="PANTHER" id="PTHR33204">
    <property type="entry name" value="TRANSCRIPTIONAL REGULATOR, MARR FAMILY"/>
    <property type="match status" value="1"/>
</dbReference>
<dbReference type="InterPro" id="IPR002577">
    <property type="entry name" value="HTH_HxlR"/>
</dbReference>
<dbReference type="Pfam" id="PF01638">
    <property type="entry name" value="HxlR"/>
    <property type="match status" value="1"/>
</dbReference>
<keyword evidence="3" id="KW-0804">Transcription</keyword>
<dbReference type="EMBL" id="CP159289">
    <property type="protein sequence ID" value="XCH23447.1"/>
    <property type="molecule type" value="Genomic_DNA"/>
</dbReference>
<evidence type="ECO:0000256" key="3">
    <source>
        <dbReference type="ARBA" id="ARBA00023163"/>
    </source>
</evidence>
<evidence type="ECO:0000256" key="2">
    <source>
        <dbReference type="ARBA" id="ARBA00023125"/>
    </source>
</evidence>
<dbReference type="PROSITE" id="PS51118">
    <property type="entry name" value="HTH_HXLR"/>
    <property type="match status" value="1"/>
</dbReference>
<dbReference type="AlphaFoldDB" id="A0AAU8FHS8"/>
<dbReference type="GO" id="GO:0003677">
    <property type="term" value="F:DNA binding"/>
    <property type="evidence" value="ECO:0007669"/>
    <property type="project" value="UniProtKB-KW"/>
</dbReference>
<evidence type="ECO:0000313" key="5">
    <source>
        <dbReference type="EMBL" id="XCH23447.1"/>
    </source>
</evidence>
<reference evidence="5" key="1">
    <citation type="submission" date="2024-06" db="EMBL/GenBank/DDBJ databases">
        <title>Sequencing and assembly of the genome of Dyadobacter sp. strain 676, a symbiont of Cyamopsis tetragonoloba.</title>
        <authorList>
            <person name="Guro P."/>
            <person name="Sazanova A."/>
            <person name="Kuznetsova I."/>
            <person name="Belimov A."/>
            <person name="Safronova V."/>
        </authorList>
    </citation>
    <scope>NUCLEOTIDE SEQUENCE</scope>
    <source>
        <strain evidence="5">676</strain>
    </source>
</reference>
<dbReference type="InterPro" id="IPR036390">
    <property type="entry name" value="WH_DNA-bd_sf"/>
</dbReference>
<sequence length="119" mass="13755">MCPKENAAQIQSQIRALQDTIYVIGGKWKLPIIHSICKGNKRFTDIQHSIPGITKRMLSRSLKELEDNKLIVRNVDPDFTATIEYEFTQYALEYGKLILDMIRWGENHHKVITGKGTKR</sequence>
<dbReference type="RefSeq" id="WP_353718773.1">
    <property type="nucleotide sequence ID" value="NZ_CP159289.1"/>
</dbReference>
<name>A0AAU8FHS8_9BACT</name>
<dbReference type="PANTHER" id="PTHR33204:SF18">
    <property type="entry name" value="TRANSCRIPTIONAL REGULATORY PROTEIN"/>
    <property type="match status" value="1"/>
</dbReference>
<keyword evidence="2" id="KW-0238">DNA-binding</keyword>
<protein>
    <submittedName>
        <fullName evidence="5">Helix-turn-helix domain-containing protein</fullName>
    </submittedName>
</protein>
<dbReference type="Gene3D" id="1.10.10.10">
    <property type="entry name" value="Winged helix-like DNA-binding domain superfamily/Winged helix DNA-binding domain"/>
    <property type="match status" value="1"/>
</dbReference>
<evidence type="ECO:0000256" key="1">
    <source>
        <dbReference type="ARBA" id="ARBA00023015"/>
    </source>
</evidence>